<dbReference type="Pfam" id="PF00078">
    <property type="entry name" value="RVT_1"/>
    <property type="match status" value="1"/>
</dbReference>
<sequence length="1841" mass="208792">MHLQPRGLQPGDHPLEQVIGNPSQPVRTRRQLESDAEMCMFELTVSRTEPKNIKEAMADSAWIESMHEELHQFDRLDVWELVDRPLCTNVINFKWLWKNKRDEENTVIRNKSHLVVKGYAQKEGVDFEESFAPVARRGTMNSPNSCYPKDFPKHGMTSCDGIGTPMATKHLDADLSGTPVDQMKYHSATDEKHLTVVKRIFRYFIDTIHMGLWYPKDTDFELTAFSDSDHASCLDSRKSTSGGIQFLEAEYVSLSACCAQVLWMRTQLTDYGSHFDKIPMYCDSKAAIAISCNSVHHSRTKHIDVRYYFIKEKVSLWGGKALACNFESHLVSMLIFSMAAHSSATWCVCKKGGADKVLQEAIDYACGNGADCTQTHQGGKCFNPDTVMDHCNYAVNSYFQNKGQSPEACVFKGATMVTTTDPSSNGCTYPTSAGGTTGSTLPGTNTHSPGSTPTSFENNPSNTGVLGGGMGGLGPSASSMDTDRGLRQQTNSRGVLAIVGAGILMLTFQIGNFLFHMNSDARYPHLCLDSRTEFGLVLKFSPRTKIQVVLPGADLYLNKSAPSVGLQISSTKKADGRLGRSDSFEFEQEDTEVQDLGIAKGNEVMDEDIGKPFKEARKTPLTRRIIEFAGPEYKMPANIKLYDDTTNLEDHLSRFASTANSGEWPMTVWCRMFQQTLDRSSRGWFERLPHDSINEWADIREAFAARYSVRRTCFKEPHEITKIVRKVNSLELAKRFSNKVPTTKNKMIERLDDFVRSEEAYARTELSKEEVGETHYKTSLVFNRRDNRSSQNTHPGESRRKYNHRVAPVLSLESLTKRPKEILATETQLHLPAPRPMLNPLRSENTDRYCDCHKEKGHYTDDCIQLRKKLEMALELGKLNHLVKDVRHRGMGSHGREAPQAAKVINVNSVKDKKRKGRETTKPWMNILISFPAISSEDVSKEPLIVKAEVEGYLVRRVYVDKGSSVEGMFKHCFENLDPRIKARLRETQMDLVGFAREISKQLGEIELEVCFGRPGLKTLQAIPSTIHTMMKFPTSKGVATLVTRIVIIAKCRRLEKKQMIEESSKREKEVAIMEEMLVNPLFPNQRVTIGGRLSETCREQLECLLKDNIGRRTFSMEKSRVVTNEVAKWVKAGIVRPVRLQSRVGDGIQIQMFLGCLQRLPPNLMAEEDEEKTTFYTDQGTYCYTKMPFWLKNAGATYQRLVDSTFQSQIGRNLKAYVDDMVVKSKDKKILLANIAKTFDNLRKINMKLNPKKCSFRVEEGMFLGYMVTSKGIKANPKKTKALANLQSPRTLKEMQSLSGKLAALNHFLAKSAERSIPFFNTLKNITKENKHEYRWTKEAEEAFQQMKKLIMDLPSLTPPWEKEALYAYLEVSAKALSVVLLTDRKGRQCPVQYVSRTLNEAKRNYAPMEKLALSLIHMTRRLRRYFKAHLVKVITDLPIKNILNNTKTSKKLAKYAVELGSYNITFILRNVVKGQKKMTPESWTLYTDEACSPKGSGAGLVIIGLSGIEYTYALRLTFPSTNNEINGNYEASKDYMIKYLAKAREYASTFKSFSIKNIPRNMNQKADVLSKLSSMAFSHLTKEVLVEVLHERSTENQEVHTMVEEEGDNWMMPIIRCLEEGIWPKDKNEARCLRAKIGQYVMESTILFKKGYLVPMLSVEAAKNSHDVHYGPVAVLSVRHGHLRTTSTGKGRCQVRNRGLDCPGSSSPTIGAPPSKRTGRKGQLEFDRRYQNPPRKGKARWVDELPNVLWSHRTSIKQSHGETPFSLTYGSEAIIPAEIGIPTYRTLMVREEYNKEEMRLNLDLLQEKREMATIREAKYKMKMEQYYNKKVRSSGFRPG</sequence>
<dbReference type="SUPFAM" id="SSF56672">
    <property type="entry name" value="DNA/RNA polymerases"/>
    <property type="match status" value="1"/>
</dbReference>
<feature type="region of interest" description="Disordered" evidence="10">
    <location>
        <begin position="1"/>
        <end position="25"/>
    </location>
</feature>
<dbReference type="Gene3D" id="3.10.10.10">
    <property type="entry name" value="HIV Type 1 Reverse Transcriptase, subunit A, domain 1"/>
    <property type="match status" value="1"/>
</dbReference>
<evidence type="ECO:0000256" key="2">
    <source>
        <dbReference type="ARBA" id="ARBA00022475"/>
    </source>
</evidence>
<evidence type="ECO:0000313" key="12">
    <source>
        <dbReference type="EMBL" id="GEU42970.1"/>
    </source>
</evidence>
<organism evidence="12">
    <name type="scientific">Tanacetum cinerariifolium</name>
    <name type="common">Dalmatian daisy</name>
    <name type="synonym">Chrysanthemum cinerariifolium</name>
    <dbReference type="NCBI Taxonomy" id="118510"/>
    <lineage>
        <taxon>Eukaryota</taxon>
        <taxon>Viridiplantae</taxon>
        <taxon>Streptophyta</taxon>
        <taxon>Embryophyta</taxon>
        <taxon>Tracheophyta</taxon>
        <taxon>Spermatophyta</taxon>
        <taxon>Magnoliopsida</taxon>
        <taxon>eudicotyledons</taxon>
        <taxon>Gunneridae</taxon>
        <taxon>Pentapetalae</taxon>
        <taxon>asterids</taxon>
        <taxon>campanulids</taxon>
        <taxon>Asterales</taxon>
        <taxon>Asteraceae</taxon>
        <taxon>Asteroideae</taxon>
        <taxon>Anthemideae</taxon>
        <taxon>Anthemidinae</taxon>
        <taxon>Tanacetum</taxon>
    </lineage>
</organism>
<dbReference type="Pfam" id="PF07727">
    <property type="entry name" value="RVT_2"/>
    <property type="match status" value="1"/>
</dbReference>
<evidence type="ECO:0000256" key="4">
    <source>
        <dbReference type="ARBA" id="ARBA00022729"/>
    </source>
</evidence>
<feature type="region of interest" description="Disordered" evidence="10">
    <location>
        <begin position="428"/>
        <end position="460"/>
    </location>
</feature>
<dbReference type="EMBL" id="BKCJ010001642">
    <property type="protein sequence ID" value="GEU42970.1"/>
    <property type="molecule type" value="Genomic_DNA"/>
</dbReference>
<evidence type="ECO:0000256" key="1">
    <source>
        <dbReference type="ARBA" id="ARBA00004609"/>
    </source>
</evidence>
<keyword evidence="9" id="KW-0175">Coiled coil</keyword>
<gene>
    <name evidence="12" type="ORF">Tci_014948</name>
</gene>
<dbReference type="Gene3D" id="3.30.70.270">
    <property type="match status" value="2"/>
</dbReference>
<reference evidence="12" key="1">
    <citation type="journal article" date="2019" name="Sci. Rep.">
        <title>Draft genome of Tanacetum cinerariifolium, the natural source of mosquito coil.</title>
        <authorList>
            <person name="Yamashiro T."/>
            <person name="Shiraishi A."/>
            <person name="Satake H."/>
            <person name="Nakayama K."/>
        </authorList>
    </citation>
    <scope>NUCLEOTIDE SEQUENCE</scope>
</reference>
<keyword evidence="5" id="KW-0472">Membrane</keyword>
<feature type="region of interest" description="Disordered" evidence="10">
    <location>
        <begin position="1699"/>
        <end position="1724"/>
    </location>
</feature>
<dbReference type="GO" id="GO:0005886">
    <property type="term" value="C:plasma membrane"/>
    <property type="evidence" value="ECO:0007669"/>
    <property type="project" value="UniProtKB-SubCell"/>
</dbReference>
<dbReference type="GO" id="GO:0098552">
    <property type="term" value="C:side of membrane"/>
    <property type="evidence" value="ECO:0007669"/>
    <property type="project" value="UniProtKB-KW"/>
</dbReference>
<dbReference type="SMART" id="SM00768">
    <property type="entry name" value="X8"/>
    <property type="match status" value="1"/>
</dbReference>
<dbReference type="InterPro" id="IPR012946">
    <property type="entry name" value="X8"/>
</dbReference>
<comment type="subcellular location">
    <subcellularLocation>
        <location evidence="1">Cell membrane</location>
        <topology evidence="1">Lipid-anchor</topology>
        <topology evidence="1">GPI-anchor</topology>
    </subcellularLocation>
</comment>
<keyword evidence="2" id="KW-1003">Cell membrane</keyword>
<dbReference type="CDD" id="cd09272">
    <property type="entry name" value="RNase_HI_RT_Ty1"/>
    <property type="match status" value="1"/>
</dbReference>
<evidence type="ECO:0000256" key="6">
    <source>
        <dbReference type="ARBA" id="ARBA00023157"/>
    </source>
</evidence>
<dbReference type="InterPro" id="IPR000477">
    <property type="entry name" value="RT_dom"/>
</dbReference>
<dbReference type="CDD" id="cd01647">
    <property type="entry name" value="RT_LTR"/>
    <property type="match status" value="1"/>
</dbReference>
<keyword evidence="4" id="KW-0732">Signal</keyword>
<comment type="caution">
    <text evidence="12">The sequence shown here is derived from an EMBL/GenBank/DDBJ whole genome shotgun (WGS) entry which is preliminary data.</text>
</comment>
<accession>A0A6L2K275</accession>
<dbReference type="GO" id="GO:0009506">
    <property type="term" value="C:plasmodesma"/>
    <property type="evidence" value="ECO:0007669"/>
    <property type="project" value="UniProtKB-ARBA"/>
</dbReference>
<dbReference type="Pfam" id="PF07983">
    <property type="entry name" value="X8"/>
    <property type="match status" value="1"/>
</dbReference>
<evidence type="ECO:0000256" key="9">
    <source>
        <dbReference type="SAM" id="Coils"/>
    </source>
</evidence>
<feature type="coiled-coil region" evidence="9">
    <location>
        <begin position="1790"/>
        <end position="1817"/>
    </location>
</feature>
<dbReference type="InterPro" id="IPR041577">
    <property type="entry name" value="RT_RNaseH_2"/>
</dbReference>
<dbReference type="InterPro" id="IPR043502">
    <property type="entry name" value="DNA/RNA_pol_sf"/>
</dbReference>
<dbReference type="FunFam" id="1.20.58.1040:FF:000001">
    <property type="entry name" value="Glucan endo-1,3-beta-glucosidase 4"/>
    <property type="match status" value="1"/>
</dbReference>
<dbReference type="Pfam" id="PF17919">
    <property type="entry name" value="RT_RNaseH_2"/>
    <property type="match status" value="1"/>
</dbReference>
<keyword evidence="8" id="KW-0449">Lipoprotein</keyword>
<proteinExistence type="predicted"/>
<keyword evidence="7" id="KW-0325">Glycoprotein</keyword>
<dbReference type="PANTHER" id="PTHR48475:SF2">
    <property type="entry name" value="RIBONUCLEASE H"/>
    <property type="match status" value="1"/>
</dbReference>
<evidence type="ECO:0000256" key="3">
    <source>
        <dbReference type="ARBA" id="ARBA00022622"/>
    </source>
</evidence>
<protein>
    <recommendedName>
        <fullName evidence="11">X8 domain-containing protein</fullName>
    </recommendedName>
</protein>
<evidence type="ECO:0000259" key="11">
    <source>
        <dbReference type="SMART" id="SM00768"/>
    </source>
</evidence>
<dbReference type="InterPro" id="IPR043128">
    <property type="entry name" value="Rev_trsase/Diguanyl_cyclase"/>
</dbReference>
<evidence type="ECO:0000256" key="7">
    <source>
        <dbReference type="ARBA" id="ARBA00023180"/>
    </source>
</evidence>
<dbReference type="PANTHER" id="PTHR48475">
    <property type="entry name" value="RIBONUCLEASE H"/>
    <property type="match status" value="1"/>
</dbReference>
<dbReference type="Gene3D" id="1.20.58.1040">
    <property type="match status" value="1"/>
</dbReference>
<dbReference type="InterPro" id="IPR013103">
    <property type="entry name" value="RVT_2"/>
</dbReference>
<evidence type="ECO:0000256" key="8">
    <source>
        <dbReference type="ARBA" id="ARBA00023288"/>
    </source>
</evidence>
<evidence type="ECO:0000256" key="10">
    <source>
        <dbReference type="SAM" id="MobiDB-lite"/>
    </source>
</evidence>
<evidence type="ECO:0000256" key="5">
    <source>
        <dbReference type="ARBA" id="ARBA00023136"/>
    </source>
</evidence>
<name>A0A6L2K275_TANCI</name>
<feature type="domain" description="X8" evidence="11">
    <location>
        <begin position="345"/>
        <end position="429"/>
    </location>
</feature>
<keyword evidence="3" id="KW-0336">GPI-anchor</keyword>
<keyword evidence="6" id="KW-1015">Disulfide bond</keyword>